<dbReference type="Pfam" id="PF00420">
    <property type="entry name" value="Oxidored_q2"/>
    <property type="match status" value="1"/>
</dbReference>
<comment type="similarity">
    <text evidence="3 11">Belongs to the complex I subunit 4L family.</text>
</comment>
<proteinExistence type="inferred from homology"/>
<evidence type="ECO:0000256" key="1">
    <source>
        <dbReference type="ARBA" id="ARBA00002378"/>
    </source>
</evidence>
<keyword evidence="6 11" id="KW-0874">Quinone</keyword>
<evidence type="ECO:0000256" key="3">
    <source>
        <dbReference type="ARBA" id="ARBA00010519"/>
    </source>
</evidence>
<dbReference type="NCBIfam" id="NF004320">
    <property type="entry name" value="PRK05715.1-2"/>
    <property type="match status" value="1"/>
</dbReference>
<dbReference type="FunFam" id="1.10.287.3510:FF:000001">
    <property type="entry name" value="NADH-quinone oxidoreductase subunit K"/>
    <property type="match status" value="1"/>
</dbReference>
<sequence>MPELPIALPAHVPLSWYLILSVILFVVGAAGFLLRRNIITVFMCIELMLNAVNLTFIAFSHQLKQVDGHIFSFFVMVVAAAEAAVGLAIILTVFKNRSTLEVDEVSSMKL</sequence>
<dbReference type="InterPro" id="IPR001133">
    <property type="entry name" value="NADH_UbQ_OxRdtase_chain4L/K"/>
</dbReference>
<keyword evidence="11" id="KW-1003">Cell membrane</keyword>
<feature type="transmembrane region" description="Helical" evidence="11">
    <location>
        <begin position="14"/>
        <end position="34"/>
    </location>
</feature>
<dbReference type="GO" id="GO:0050136">
    <property type="term" value="F:NADH dehydrogenase (quinone) (non-electrogenic) activity"/>
    <property type="evidence" value="ECO:0007669"/>
    <property type="project" value="UniProtKB-UniRule"/>
</dbReference>
<feature type="transmembrane region" description="Helical" evidence="11">
    <location>
        <begin position="71"/>
        <end position="94"/>
    </location>
</feature>
<dbReference type="GO" id="GO:0005886">
    <property type="term" value="C:plasma membrane"/>
    <property type="evidence" value="ECO:0007669"/>
    <property type="project" value="UniProtKB-SubCell"/>
</dbReference>
<evidence type="ECO:0000256" key="8">
    <source>
        <dbReference type="ARBA" id="ARBA00022989"/>
    </source>
</evidence>
<dbReference type="EC" id="7.1.1.-" evidence="11"/>
<evidence type="ECO:0000256" key="9">
    <source>
        <dbReference type="ARBA" id="ARBA00023027"/>
    </source>
</evidence>
<evidence type="ECO:0000256" key="5">
    <source>
        <dbReference type="ARBA" id="ARBA00022692"/>
    </source>
</evidence>
<dbReference type="GO" id="GO:0042773">
    <property type="term" value="P:ATP synthesis coupled electron transport"/>
    <property type="evidence" value="ECO:0007669"/>
    <property type="project" value="InterPro"/>
</dbReference>
<keyword evidence="11" id="KW-0830">Ubiquinone</keyword>
<dbReference type="HAMAP" id="MF_01456">
    <property type="entry name" value="NDH1_NuoK"/>
    <property type="match status" value="1"/>
</dbReference>
<keyword evidence="9 11" id="KW-0520">NAD</keyword>
<evidence type="ECO:0000313" key="13">
    <source>
        <dbReference type="Proteomes" id="UP000593892"/>
    </source>
</evidence>
<dbReference type="PANTHER" id="PTHR11434:SF21">
    <property type="entry name" value="NADH DEHYDROGENASE SUBUNIT 4L-RELATED"/>
    <property type="match status" value="1"/>
</dbReference>
<evidence type="ECO:0000256" key="7">
    <source>
        <dbReference type="ARBA" id="ARBA00022967"/>
    </source>
</evidence>
<dbReference type="KEGG" id="pfer:IRI77_20700"/>
<evidence type="ECO:0000256" key="10">
    <source>
        <dbReference type="ARBA" id="ARBA00023136"/>
    </source>
</evidence>
<evidence type="ECO:0000256" key="2">
    <source>
        <dbReference type="ARBA" id="ARBA00004141"/>
    </source>
</evidence>
<dbReference type="AlphaFoldDB" id="A0A7S7NKH5"/>
<feature type="transmembrane region" description="Helical" evidence="11">
    <location>
        <begin position="41"/>
        <end position="59"/>
    </location>
</feature>
<dbReference type="InterPro" id="IPR039428">
    <property type="entry name" value="NUOK/Mnh_C1-like"/>
</dbReference>
<comment type="catalytic activity">
    <reaction evidence="11">
        <text>a quinone + NADH + 5 H(+)(in) = a quinol + NAD(+) + 4 H(+)(out)</text>
        <dbReference type="Rhea" id="RHEA:57888"/>
        <dbReference type="ChEBI" id="CHEBI:15378"/>
        <dbReference type="ChEBI" id="CHEBI:24646"/>
        <dbReference type="ChEBI" id="CHEBI:57540"/>
        <dbReference type="ChEBI" id="CHEBI:57945"/>
        <dbReference type="ChEBI" id="CHEBI:132124"/>
    </reaction>
</comment>
<dbReference type="NCBIfam" id="NF004323">
    <property type="entry name" value="PRK05715.1-5"/>
    <property type="match status" value="1"/>
</dbReference>
<keyword evidence="8 11" id="KW-1133">Transmembrane helix</keyword>
<keyword evidence="4 11" id="KW-0813">Transport</keyword>
<dbReference type="NCBIfam" id="NF004321">
    <property type="entry name" value="PRK05715.1-3"/>
    <property type="match status" value="1"/>
</dbReference>
<comment type="subcellular location">
    <subcellularLocation>
        <location evidence="11">Cell membrane</location>
        <topology evidence="11">Multi-pass membrane protein</topology>
    </subcellularLocation>
    <subcellularLocation>
        <location evidence="2">Membrane</location>
        <topology evidence="2">Multi-pass membrane protein</topology>
    </subcellularLocation>
</comment>
<evidence type="ECO:0000313" key="12">
    <source>
        <dbReference type="EMBL" id="QOY85257.1"/>
    </source>
</evidence>
<organism evidence="12 13">
    <name type="scientific">Paludibaculum fermentans</name>
    <dbReference type="NCBI Taxonomy" id="1473598"/>
    <lineage>
        <taxon>Bacteria</taxon>
        <taxon>Pseudomonadati</taxon>
        <taxon>Acidobacteriota</taxon>
        <taxon>Terriglobia</taxon>
        <taxon>Bryobacterales</taxon>
        <taxon>Bryobacteraceae</taxon>
        <taxon>Paludibaculum</taxon>
    </lineage>
</organism>
<keyword evidence="7 11" id="KW-1278">Translocase</keyword>
<name>A0A7S7NKH5_PALFE</name>
<protein>
    <recommendedName>
        <fullName evidence="11">NADH-quinone oxidoreductase subunit K</fullName>
        <ecNumber evidence="11">7.1.1.-</ecNumber>
    </recommendedName>
    <alternativeName>
        <fullName evidence="11">NADH dehydrogenase I subunit K</fullName>
    </alternativeName>
    <alternativeName>
        <fullName evidence="11">NDH-1 subunit K</fullName>
    </alternativeName>
</protein>
<reference evidence="12 13" key="1">
    <citation type="submission" date="2020-10" db="EMBL/GenBank/DDBJ databases">
        <title>Complete genome sequence of Paludibaculum fermentans P105T, a facultatively anaerobic acidobacterium capable of dissimilatory Fe(III) reduction.</title>
        <authorList>
            <person name="Dedysh S.N."/>
            <person name="Beletsky A.V."/>
            <person name="Kulichevskaya I.S."/>
            <person name="Mardanov A.V."/>
            <person name="Ravin N.V."/>
        </authorList>
    </citation>
    <scope>NUCLEOTIDE SEQUENCE [LARGE SCALE GENOMIC DNA]</scope>
    <source>
        <strain evidence="12 13">P105</strain>
    </source>
</reference>
<gene>
    <name evidence="11 12" type="primary">nuoK</name>
    <name evidence="12" type="ORF">IRI77_20700</name>
</gene>
<keyword evidence="12" id="KW-0560">Oxidoreductase</keyword>
<evidence type="ECO:0000256" key="4">
    <source>
        <dbReference type="ARBA" id="ARBA00022448"/>
    </source>
</evidence>
<keyword evidence="13" id="KW-1185">Reference proteome</keyword>
<dbReference type="GO" id="GO:0048038">
    <property type="term" value="F:quinone binding"/>
    <property type="evidence" value="ECO:0007669"/>
    <property type="project" value="UniProtKB-KW"/>
</dbReference>
<dbReference type="GO" id="GO:0030964">
    <property type="term" value="C:NADH dehydrogenase complex"/>
    <property type="evidence" value="ECO:0007669"/>
    <property type="project" value="TreeGrafter"/>
</dbReference>
<evidence type="ECO:0000256" key="11">
    <source>
        <dbReference type="HAMAP-Rule" id="MF_01456"/>
    </source>
</evidence>
<dbReference type="PANTHER" id="PTHR11434">
    <property type="entry name" value="NADH-UBIQUINONE OXIDOREDUCTASE SUBUNIT ND4L"/>
    <property type="match status" value="1"/>
</dbReference>
<evidence type="ECO:0000256" key="6">
    <source>
        <dbReference type="ARBA" id="ARBA00022719"/>
    </source>
</evidence>
<keyword evidence="10 11" id="KW-0472">Membrane</keyword>
<dbReference type="Proteomes" id="UP000593892">
    <property type="component" value="Chromosome"/>
</dbReference>
<accession>A0A7S7NKH5</accession>
<comment type="subunit">
    <text evidence="11">NDH-1 is composed of 14 different subunits. Subunits NuoA, H, J, K, L, M, N constitute the membrane sector of the complex.</text>
</comment>
<dbReference type="RefSeq" id="WP_194446927.1">
    <property type="nucleotide sequence ID" value="NZ_CP063849.1"/>
</dbReference>
<comment type="function">
    <text evidence="1 11">NDH-1 shuttles electrons from NADH, via FMN and iron-sulfur (Fe-S) centers, to quinones in the respiratory chain. The immediate electron acceptor for the enzyme in this species is believed to be ubiquinone. Couples the redox reaction to proton translocation (for every two electrons transferred, four hydrogen ions are translocated across the cytoplasmic membrane), and thus conserves the redox energy in a proton gradient.</text>
</comment>
<dbReference type="EMBL" id="CP063849">
    <property type="protein sequence ID" value="QOY85257.1"/>
    <property type="molecule type" value="Genomic_DNA"/>
</dbReference>
<dbReference type="Gene3D" id="1.10.287.3510">
    <property type="match status" value="1"/>
</dbReference>
<keyword evidence="5 11" id="KW-0812">Transmembrane</keyword>